<sequence length="271" mass="29585">MASIEQIGKKKACVIGGTGFVASLLIKQLLEKGYAVNTTVRDPDNLKKTSHLVALQSLGELNIFKAELTVEEDFDAPIVGCELVFQLATPVNFASQDPEGYPSSKTLAEKAAWKFAEENDIDLITVIPTLTIGPSLTLDIPASVGLAMSLITGDEFLIDSLKGLQFLSGSISITHVEDICRAHIFVAEKESASGRYICCAHNTSVPELAKFLSKRYLQYKIPTEFDDCPAKAKLIISSEKLIKEGFSFNYGIDETLDQTVEYLKTKGVLNK</sequence>
<evidence type="ECO:0000256" key="4">
    <source>
        <dbReference type="ARBA" id="ARBA00023445"/>
    </source>
</evidence>
<dbReference type="PANTHER" id="PTHR10366">
    <property type="entry name" value="NAD DEPENDENT EPIMERASE/DEHYDRATASE"/>
    <property type="match status" value="1"/>
</dbReference>
<evidence type="ECO:0000256" key="2">
    <source>
        <dbReference type="ARBA" id="ARBA00023002"/>
    </source>
</evidence>
<evidence type="ECO:0000313" key="7">
    <source>
        <dbReference type="RefSeq" id="XP_027191586.1"/>
    </source>
</evidence>
<dbReference type="Gene3D" id="3.40.50.720">
    <property type="entry name" value="NAD(P)-binding Rossmann-like Domain"/>
    <property type="match status" value="2"/>
</dbReference>
<gene>
    <name evidence="7" type="primary">LOC101494604</name>
</gene>
<accession>A0A3Q7Y1X2</accession>
<dbReference type="SUPFAM" id="SSF51735">
    <property type="entry name" value="NAD(P)-binding Rossmann-fold domains"/>
    <property type="match status" value="1"/>
</dbReference>
<keyword evidence="2" id="KW-0560">Oxidoreductase</keyword>
<reference evidence="7" key="2">
    <citation type="submission" date="2025-08" db="UniProtKB">
        <authorList>
            <consortium name="RefSeq"/>
        </authorList>
    </citation>
    <scope>IDENTIFICATION</scope>
    <source>
        <tissue evidence="7">Etiolated seedlings</tissue>
    </source>
</reference>
<dbReference type="RefSeq" id="XP_027191586.1">
    <property type="nucleotide sequence ID" value="XM_027335785.1"/>
</dbReference>
<keyword evidence="3" id="KW-0284">Flavonoid biosynthesis</keyword>
<dbReference type="PANTHER" id="PTHR10366:SF288">
    <property type="entry name" value="ANTHOCYANIDIN REDUCTASE"/>
    <property type="match status" value="1"/>
</dbReference>
<dbReference type="Pfam" id="PF13460">
    <property type="entry name" value="NAD_binding_10"/>
    <property type="match status" value="1"/>
</dbReference>
<keyword evidence="6" id="KW-1185">Reference proteome</keyword>
<reference evidence="6" key="1">
    <citation type="journal article" date="2013" name="Nat. Biotechnol.">
        <title>Draft genome sequence of chickpea (Cicer arietinum) provides a resource for trait improvement.</title>
        <authorList>
            <person name="Varshney R.K."/>
            <person name="Song C."/>
            <person name="Saxena R.K."/>
            <person name="Azam S."/>
            <person name="Yu S."/>
            <person name="Sharpe A.G."/>
            <person name="Cannon S."/>
            <person name="Baek J."/>
            <person name="Rosen B.D."/>
            <person name="Tar'an B."/>
            <person name="Millan T."/>
            <person name="Zhang X."/>
            <person name="Ramsay L.D."/>
            <person name="Iwata A."/>
            <person name="Wang Y."/>
            <person name="Nelson W."/>
            <person name="Farmer A.D."/>
            <person name="Gaur P.M."/>
            <person name="Soderlund C."/>
            <person name="Penmetsa R.V."/>
            <person name="Xu C."/>
            <person name="Bharti A.K."/>
            <person name="He W."/>
            <person name="Winter P."/>
            <person name="Zhao S."/>
            <person name="Hane J.K."/>
            <person name="Carrasquilla-Garcia N."/>
            <person name="Condie J.A."/>
            <person name="Upadhyaya H.D."/>
            <person name="Luo M.C."/>
            <person name="Thudi M."/>
            <person name="Gowda C.L."/>
            <person name="Singh N.P."/>
            <person name="Lichtenzveig J."/>
            <person name="Gali K.K."/>
            <person name="Rubio J."/>
            <person name="Nadarajan N."/>
            <person name="Dolezel J."/>
            <person name="Bansal K.C."/>
            <person name="Xu X."/>
            <person name="Edwards D."/>
            <person name="Zhang G."/>
            <person name="Kahl G."/>
            <person name="Gil J."/>
            <person name="Singh K.B."/>
            <person name="Datta S.K."/>
            <person name="Jackson S.A."/>
            <person name="Wang J."/>
            <person name="Cook D.R."/>
        </authorList>
    </citation>
    <scope>NUCLEOTIDE SEQUENCE [LARGE SCALE GENOMIC DNA]</scope>
    <source>
        <strain evidence="6">cv. CDC Frontier</strain>
    </source>
</reference>
<name>A0A3Q7Y1X2_CICAR</name>
<dbReference type="Proteomes" id="UP000087171">
    <property type="component" value="Chromosome Ca6"/>
</dbReference>
<evidence type="ECO:0000256" key="1">
    <source>
        <dbReference type="ARBA" id="ARBA00022857"/>
    </source>
</evidence>
<feature type="domain" description="NAD(P)-binding" evidence="5">
    <location>
        <begin position="16"/>
        <end position="132"/>
    </location>
</feature>
<dbReference type="GO" id="GO:0016616">
    <property type="term" value="F:oxidoreductase activity, acting on the CH-OH group of donors, NAD or NADP as acceptor"/>
    <property type="evidence" value="ECO:0007669"/>
    <property type="project" value="TreeGrafter"/>
</dbReference>
<dbReference type="InterPro" id="IPR050425">
    <property type="entry name" value="NAD(P)_dehydrat-like"/>
</dbReference>
<dbReference type="GeneID" id="101494604"/>
<comment type="similarity">
    <text evidence="4">Belongs to the NAD(P)-dependent epimerase/dehydratase family. Dihydroflavonol-4-reductase subfamily.</text>
</comment>
<dbReference type="InterPro" id="IPR016040">
    <property type="entry name" value="NAD(P)-bd_dom"/>
</dbReference>
<dbReference type="GO" id="GO:0009813">
    <property type="term" value="P:flavonoid biosynthetic process"/>
    <property type="evidence" value="ECO:0007669"/>
    <property type="project" value="UniProtKB-KW"/>
</dbReference>
<evidence type="ECO:0000259" key="5">
    <source>
        <dbReference type="Pfam" id="PF13460"/>
    </source>
</evidence>
<protein>
    <submittedName>
        <fullName evidence="7">Anthocyanidin reductase ((2S)-flavan-3-ol-forming) isoform X2</fullName>
    </submittedName>
</protein>
<dbReference type="InterPro" id="IPR036291">
    <property type="entry name" value="NAD(P)-bd_dom_sf"/>
</dbReference>
<keyword evidence="1" id="KW-0521">NADP</keyword>
<proteinExistence type="inferred from homology"/>
<dbReference type="GO" id="GO:0033729">
    <property type="term" value="F:anthocyanidin reductase activity"/>
    <property type="evidence" value="ECO:0007669"/>
    <property type="project" value="TreeGrafter"/>
</dbReference>
<evidence type="ECO:0000256" key="3">
    <source>
        <dbReference type="ARBA" id="ARBA00023241"/>
    </source>
</evidence>
<dbReference type="AlphaFoldDB" id="A0A3Q7Y1X2"/>
<organism evidence="6 7">
    <name type="scientific">Cicer arietinum</name>
    <name type="common">Chickpea</name>
    <name type="synonym">Garbanzo</name>
    <dbReference type="NCBI Taxonomy" id="3827"/>
    <lineage>
        <taxon>Eukaryota</taxon>
        <taxon>Viridiplantae</taxon>
        <taxon>Streptophyta</taxon>
        <taxon>Embryophyta</taxon>
        <taxon>Tracheophyta</taxon>
        <taxon>Spermatophyta</taxon>
        <taxon>Magnoliopsida</taxon>
        <taxon>eudicotyledons</taxon>
        <taxon>Gunneridae</taxon>
        <taxon>Pentapetalae</taxon>
        <taxon>rosids</taxon>
        <taxon>fabids</taxon>
        <taxon>Fabales</taxon>
        <taxon>Fabaceae</taxon>
        <taxon>Papilionoideae</taxon>
        <taxon>50 kb inversion clade</taxon>
        <taxon>NPAAA clade</taxon>
        <taxon>Hologalegina</taxon>
        <taxon>IRL clade</taxon>
        <taxon>Cicereae</taxon>
        <taxon>Cicer</taxon>
    </lineage>
</organism>
<evidence type="ECO:0000313" key="6">
    <source>
        <dbReference type="Proteomes" id="UP000087171"/>
    </source>
</evidence>